<keyword evidence="3" id="KW-0732">Signal</keyword>
<dbReference type="GO" id="GO:0004252">
    <property type="term" value="F:serine-type endopeptidase activity"/>
    <property type="evidence" value="ECO:0007669"/>
    <property type="project" value="InterPro"/>
</dbReference>
<gene>
    <name evidence="5" type="primary">107369821</name>
</gene>
<evidence type="ECO:0000256" key="3">
    <source>
        <dbReference type="SAM" id="SignalP"/>
    </source>
</evidence>
<evidence type="ECO:0000256" key="1">
    <source>
        <dbReference type="ARBA" id="ARBA00023157"/>
    </source>
</evidence>
<dbReference type="CDD" id="cd00190">
    <property type="entry name" value="Tryp_SPc"/>
    <property type="match status" value="1"/>
</dbReference>
<name>T1L3I1_TETUR</name>
<feature type="signal peptide" evidence="3">
    <location>
        <begin position="1"/>
        <end position="18"/>
    </location>
</feature>
<dbReference type="InterPro" id="IPR043504">
    <property type="entry name" value="Peptidase_S1_PA_chymotrypsin"/>
</dbReference>
<dbReference type="SMART" id="SM00020">
    <property type="entry name" value="Tryp_SPc"/>
    <property type="match status" value="1"/>
</dbReference>
<dbReference type="FunFam" id="2.40.10.10:FF:000068">
    <property type="entry name" value="transmembrane protease serine 2"/>
    <property type="match status" value="1"/>
</dbReference>
<reference evidence="6" key="1">
    <citation type="submission" date="2011-08" db="EMBL/GenBank/DDBJ databases">
        <authorList>
            <person name="Rombauts S."/>
        </authorList>
    </citation>
    <scope>NUCLEOTIDE SEQUENCE</scope>
    <source>
        <strain evidence="6">London</strain>
    </source>
</reference>
<dbReference type="GO" id="GO:0006508">
    <property type="term" value="P:proteolysis"/>
    <property type="evidence" value="ECO:0007669"/>
    <property type="project" value="InterPro"/>
</dbReference>
<feature type="domain" description="Peptidase S1" evidence="4">
    <location>
        <begin position="40"/>
        <end position="280"/>
    </location>
</feature>
<dbReference type="Proteomes" id="UP000015104">
    <property type="component" value="Unassembled WGS sequence"/>
</dbReference>
<comment type="similarity">
    <text evidence="2">Belongs to the peptidase S1 family. CLIP subfamily.</text>
</comment>
<dbReference type="STRING" id="32264.T1L3I1"/>
<dbReference type="EMBL" id="CAEY01001019">
    <property type="status" value="NOT_ANNOTATED_CDS"/>
    <property type="molecule type" value="Genomic_DNA"/>
</dbReference>
<dbReference type="PROSITE" id="PS50240">
    <property type="entry name" value="TRYPSIN_DOM"/>
    <property type="match status" value="1"/>
</dbReference>
<dbReference type="PANTHER" id="PTHR24256">
    <property type="entry name" value="TRYPTASE-RELATED"/>
    <property type="match status" value="1"/>
</dbReference>
<dbReference type="eggNOG" id="KOG3627">
    <property type="taxonomic scope" value="Eukaryota"/>
</dbReference>
<dbReference type="EnsemblMetazoa" id="tetur35g01610.1">
    <property type="protein sequence ID" value="tetur35g01610.1"/>
    <property type="gene ID" value="tetur35g01610"/>
</dbReference>
<dbReference type="InterPro" id="IPR009003">
    <property type="entry name" value="Peptidase_S1_PA"/>
</dbReference>
<organism evidence="5 6">
    <name type="scientific">Tetranychus urticae</name>
    <name type="common">Two-spotted spider mite</name>
    <dbReference type="NCBI Taxonomy" id="32264"/>
    <lineage>
        <taxon>Eukaryota</taxon>
        <taxon>Metazoa</taxon>
        <taxon>Ecdysozoa</taxon>
        <taxon>Arthropoda</taxon>
        <taxon>Chelicerata</taxon>
        <taxon>Arachnida</taxon>
        <taxon>Acari</taxon>
        <taxon>Acariformes</taxon>
        <taxon>Trombidiformes</taxon>
        <taxon>Prostigmata</taxon>
        <taxon>Eleutherengona</taxon>
        <taxon>Raphignathae</taxon>
        <taxon>Tetranychoidea</taxon>
        <taxon>Tetranychidae</taxon>
        <taxon>Tetranychus</taxon>
    </lineage>
</organism>
<dbReference type="Gene3D" id="2.40.10.10">
    <property type="entry name" value="Trypsin-like serine proteases"/>
    <property type="match status" value="1"/>
</dbReference>
<protein>
    <recommendedName>
        <fullName evidence="4">Peptidase S1 domain-containing protein</fullName>
    </recommendedName>
</protein>
<dbReference type="Pfam" id="PF00089">
    <property type="entry name" value="Trypsin"/>
    <property type="match status" value="1"/>
</dbReference>
<evidence type="ECO:0000256" key="2">
    <source>
        <dbReference type="ARBA" id="ARBA00024195"/>
    </source>
</evidence>
<keyword evidence="6" id="KW-1185">Reference proteome</keyword>
<dbReference type="AlphaFoldDB" id="T1L3I1"/>
<dbReference type="KEGG" id="tut:107369821"/>
<proteinExistence type="inferred from homology"/>
<accession>T1L3I1</accession>
<sequence length="280" mass="32109">MTLFVSFLLLILPIVSNGLPFSHEKSNSTFRSYENELTDQACGRDTTPGQVPFYASIEWTFQNWHYKLCRGVLISNRWVLTVALYAQEHALYGTLQVVLGDERNNKTIGVEKSYIHPDFNRRTQENNIALLLLKEPVQFSRNIQPICLPEPGQDETFYGRIGMVTGFKEPHSWGRKIEGSNMQVTTIIRSDDCGESYEKFGYNKPIITESFMCAGYTNDVEYVFIPDRGNPLMVNVEKHWVLAGISLHTVPCQNLVSPRLCLTGFLRVGFYLDWIKRTIH</sequence>
<keyword evidence="1" id="KW-1015">Disulfide bond</keyword>
<dbReference type="InterPro" id="IPR001254">
    <property type="entry name" value="Trypsin_dom"/>
</dbReference>
<dbReference type="SUPFAM" id="SSF50494">
    <property type="entry name" value="Trypsin-like serine proteases"/>
    <property type="match status" value="1"/>
</dbReference>
<dbReference type="HOGENOM" id="CLU_006842_0_4_1"/>
<evidence type="ECO:0000259" key="4">
    <source>
        <dbReference type="PROSITE" id="PS50240"/>
    </source>
</evidence>
<dbReference type="OrthoDB" id="6486418at2759"/>
<evidence type="ECO:0000313" key="5">
    <source>
        <dbReference type="EnsemblMetazoa" id="tetur35g01610.1"/>
    </source>
</evidence>
<evidence type="ECO:0000313" key="6">
    <source>
        <dbReference type="Proteomes" id="UP000015104"/>
    </source>
</evidence>
<dbReference type="InterPro" id="IPR051487">
    <property type="entry name" value="Ser/Thr_Proteases_Immune/Dev"/>
</dbReference>
<feature type="chain" id="PRO_5007729093" description="Peptidase S1 domain-containing protein" evidence="3">
    <location>
        <begin position="19"/>
        <end position="280"/>
    </location>
</feature>
<reference evidence="5" key="2">
    <citation type="submission" date="2015-06" db="UniProtKB">
        <authorList>
            <consortium name="EnsemblMetazoa"/>
        </authorList>
    </citation>
    <scope>IDENTIFICATION</scope>
</reference>